<dbReference type="PANTHER" id="PTHR22901:SF0">
    <property type="entry name" value="SIALATE O-ACETYLESTERASE"/>
    <property type="match status" value="1"/>
</dbReference>
<feature type="compositionally biased region" description="Basic residues" evidence="2">
    <location>
        <begin position="265"/>
        <end position="275"/>
    </location>
</feature>
<feature type="region of interest" description="Disordered" evidence="2">
    <location>
        <begin position="265"/>
        <end position="287"/>
    </location>
</feature>
<dbReference type="GO" id="GO:0001681">
    <property type="term" value="F:sialate O-acetylesterase activity"/>
    <property type="evidence" value="ECO:0007669"/>
    <property type="project" value="InterPro"/>
</dbReference>
<reference evidence="5 6" key="1">
    <citation type="submission" date="2018-02" db="EMBL/GenBank/DDBJ databases">
        <title>Genomic Encyclopedia of Archaeal and Bacterial Type Strains, Phase II (KMG-II): from individual species to whole genera.</title>
        <authorList>
            <person name="Goeker M."/>
        </authorList>
    </citation>
    <scope>NUCLEOTIDE SEQUENCE [LARGE SCALE GENOMIC DNA]</scope>
    <source>
        <strain evidence="5 6">DSM 21165</strain>
    </source>
</reference>
<dbReference type="EMBL" id="PVEO01000004">
    <property type="protein sequence ID" value="PQV49016.1"/>
    <property type="molecule type" value="Genomic_DNA"/>
</dbReference>
<proteinExistence type="predicted"/>
<evidence type="ECO:0000259" key="4">
    <source>
        <dbReference type="Pfam" id="PF03629"/>
    </source>
</evidence>
<dbReference type="Pfam" id="PF03629">
    <property type="entry name" value="SASA"/>
    <property type="match status" value="2"/>
</dbReference>
<dbReference type="PANTHER" id="PTHR22901">
    <property type="entry name" value="SIALATE O-ACETYLESTERASE"/>
    <property type="match status" value="1"/>
</dbReference>
<dbReference type="RefSeq" id="WP_105473615.1">
    <property type="nucleotide sequence ID" value="NZ_PVEO01000004.1"/>
</dbReference>
<dbReference type="Gene3D" id="3.40.50.1110">
    <property type="entry name" value="SGNH hydrolase"/>
    <property type="match status" value="1"/>
</dbReference>
<dbReference type="InterPro" id="IPR039329">
    <property type="entry name" value="SIAE"/>
</dbReference>
<feature type="chain" id="PRO_5016652071" evidence="3">
    <location>
        <begin position="22"/>
        <end position="531"/>
    </location>
</feature>
<accession>A0A362X0G7</accession>
<keyword evidence="1" id="KW-0378">Hydrolase</keyword>
<feature type="signal peptide" evidence="3">
    <location>
        <begin position="1"/>
        <end position="21"/>
    </location>
</feature>
<comment type="caution">
    <text evidence="5">The sequence shown here is derived from an EMBL/GenBank/DDBJ whole genome shotgun (WGS) entry which is preliminary data.</text>
</comment>
<dbReference type="GO" id="GO:0005975">
    <property type="term" value="P:carbohydrate metabolic process"/>
    <property type="evidence" value="ECO:0007669"/>
    <property type="project" value="TreeGrafter"/>
</dbReference>
<dbReference type="InterPro" id="IPR005181">
    <property type="entry name" value="SASA"/>
</dbReference>
<evidence type="ECO:0000313" key="6">
    <source>
        <dbReference type="Proteomes" id="UP000251545"/>
    </source>
</evidence>
<evidence type="ECO:0000313" key="5">
    <source>
        <dbReference type="EMBL" id="PQV49016.1"/>
    </source>
</evidence>
<evidence type="ECO:0000256" key="1">
    <source>
        <dbReference type="ARBA" id="ARBA00022801"/>
    </source>
</evidence>
<keyword evidence="3" id="KW-0732">Signal</keyword>
<protein>
    <submittedName>
        <fullName evidence="5">Sialate O-acetylesterase</fullName>
    </submittedName>
</protein>
<dbReference type="Proteomes" id="UP000251545">
    <property type="component" value="Unassembled WGS sequence"/>
</dbReference>
<dbReference type="AlphaFoldDB" id="A0A362X0G7"/>
<organism evidence="5 6">
    <name type="scientific">Jejuia pallidilutea</name>
    <dbReference type="NCBI Taxonomy" id="504487"/>
    <lineage>
        <taxon>Bacteria</taxon>
        <taxon>Pseudomonadati</taxon>
        <taxon>Bacteroidota</taxon>
        <taxon>Flavobacteriia</taxon>
        <taxon>Flavobacteriales</taxon>
        <taxon>Flavobacteriaceae</taxon>
        <taxon>Jejuia</taxon>
    </lineage>
</organism>
<feature type="domain" description="Sialate O-acetylesterase" evidence="4">
    <location>
        <begin position="105"/>
        <end position="223"/>
    </location>
</feature>
<evidence type="ECO:0000256" key="3">
    <source>
        <dbReference type="SAM" id="SignalP"/>
    </source>
</evidence>
<gene>
    <name evidence="5" type="ORF">CLV33_104223</name>
</gene>
<evidence type="ECO:0000256" key="2">
    <source>
        <dbReference type="SAM" id="MobiDB-lite"/>
    </source>
</evidence>
<feature type="domain" description="Sialate O-acetylesterase" evidence="4">
    <location>
        <begin position="290"/>
        <end position="407"/>
    </location>
</feature>
<name>A0A362X0G7_9FLAO</name>
<dbReference type="SUPFAM" id="SSF52266">
    <property type="entry name" value="SGNH hydrolase"/>
    <property type="match status" value="1"/>
</dbReference>
<sequence>MKIRVTVFVTLVFVLPQLLQANVKLNALFSDNMVVQRNTEIPIWGWADVNENIYVEASWGEKAHVVTAADGTWKVKLKTPQAGGPHKIVVSGNNTITINNVLSGEVWLCTGQSNMDFAMSKFVNNSREPKYQPLVEYVRNEIATAKDDWLRHIEVPQTTSLHEKKYNFTGNWISVTPEQTGKITATGYFFAKQLRKLLNVPVGLVECSWGGSRIQPWLSETTYMEDENLKAYFLDSRAKAKNQIALIEAPNYVDKDYERKLKVWKKNGQKGRKPKPTITNPKDDRQQPATLYNGMLSSVIPYKIKGAIWYQGESNAVFKPNEYEYYLTSMIKNWRADWNQGDFPFYFVQLASCIRANQEADTGWATVNDQMRRALKVPNTGMAVLYDIGEAKDIHPHNKMDVGKRLALLALKKDYNLVIPAVNGPLYKSKTIDENKIEIEFNEVGSGLMVGKKVLLNDAYEINEPLKWFEIAGKDNIWKPAEAIIISNNKIKVWSAEVPNPIHVRYAWSGNPEGANLYNKEGLPAAVFSTE</sequence>
<dbReference type="InterPro" id="IPR036514">
    <property type="entry name" value="SGNH_hydro_sf"/>
</dbReference>